<evidence type="ECO:0000313" key="2">
    <source>
        <dbReference type="EMBL" id="MEQ2298368.1"/>
    </source>
</evidence>
<gene>
    <name evidence="2" type="ORF">AMECASPLE_004531</name>
</gene>
<dbReference type="EMBL" id="JAHRIP010047218">
    <property type="protein sequence ID" value="MEQ2298368.1"/>
    <property type="molecule type" value="Genomic_DNA"/>
</dbReference>
<evidence type="ECO:0000313" key="3">
    <source>
        <dbReference type="Proteomes" id="UP001469553"/>
    </source>
</evidence>
<evidence type="ECO:0000256" key="1">
    <source>
        <dbReference type="SAM" id="MobiDB-lite"/>
    </source>
</evidence>
<keyword evidence="3" id="KW-1185">Reference proteome</keyword>
<accession>A0ABV0YYK1</accession>
<proteinExistence type="predicted"/>
<feature type="non-terminal residue" evidence="2">
    <location>
        <position position="1"/>
    </location>
</feature>
<comment type="caution">
    <text evidence="2">The sequence shown here is derived from an EMBL/GenBank/DDBJ whole genome shotgun (WGS) entry which is preliminary data.</text>
</comment>
<organism evidence="2 3">
    <name type="scientific">Ameca splendens</name>
    <dbReference type="NCBI Taxonomy" id="208324"/>
    <lineage>
        <taxon>Eukaryota</taxon>
        <taxon>Metazoa</taxon>
        <taxon>Chordata</taxon>
        <taxon>Craniata</taxon>
        <taxon>Vertebrata</taxon>
        <taxon>Euteleostomi</taxon>
        <taxon>Actinopterygii</taxon>
        <taxon>Neopterygii</taxon>
        <taxon>Teleostei</taxon>
        <taxon>Neoteleostei</taxon>
        <taxon>Acanthomorphata</taxon>
        <taxon>Ovalentaria</taxon>
        <taxon>Atherinomorphae</taxon>
        <taxon>Cyprinodontiformes</taxon>
        <taxon>Goodeidae</taxon>
        <taxon>Ameca</taxon>
    </lineage>
</organism>
<sequence>QGGGLETKGSGSTQGRRPGAADVSLGVCVLGVCVCEPGRVWSSWSPRELFRSGENRVKRWLTAPPTLTGAQREKLAKTAVHTLDETVRKQHNSDLKHNKQNH</sequence>
<feature type="region of interest" description="Disordered" evidence="1">
    <location>
        <begin position="1"/>
        <end position="20"/>
    </location>
</feature>
<name>A0ABV0YYK1_9TELE</name>
<protein>
    <submittedName>
        <fullName evidence="2">Uncharacterized protein</fullName>
    </submittedName>
</protein>
<reference evidence="2 3" key="1">
    <citation type="submission" date="2021-06" db="EMBL/GenBank/DDBJ databases">
        <authorList>
            <person name="Palmer J.M."/>
        </authorList>
    </citation>
    <scope>NUCLEOTIDE SEQUENCE [LARGE SCALE GENOMIC DNA]</scope>
    <source>
        <strain evidence="2 3">AS_MEX2019</strain>
        <tissue evidence="2">Muscle</tissue>
    </source>
</reference>
<dbReference type="Proteomes" id="UP001469553">
    <property type="component" value="Unassembled WGS sequence"/>
</dbReference>